<dbReference type="KEGG" id="tse:THMIRHAS_08050"/>
<keyword evidence="2" id="KW-1185">Reference proteome</keyword>
<accession>A0A6F8PTG4</accession>
<sequence>MVIDEAFGRGSDDSARFGLELFKQLNLQLLVITPKQKIHVIEPYVSHVGFVSNPEGHQSQLRTLSIDEHLAEKAKRQALQATIRVVNSE</sequence>
<proteinExistence type="predicted"/>
<dbReference type="EMBL" id="AP021889">
    <property type="protein sequence ID" value="BBP45432.1"/>
    <property type="molecule type" value="Genomic_DNA"/>
</dbReference>
<reference evidence="2" key="1">
    <citation type="submission" date="2019-11" db="EMBL/GenBank/DDBJ databases">
        <title>Isolation and characterization of two novel species in the genus Thiomicrorhabdus.</title>
        <authorList>
            <person name="Mochizuki J."/>
            <person name="Kojima H."/>
            <person name="Fukui M."/>
        </authorList>
    </citation>
    <scope>NUCLEOTIDE SEQUENCE [LARGE SCALE GENOMIC DNA]</scope>
    <source>
        <strain evidence="2">aks77</strain>
    </source>
</reference>
<dbReference type="AlphaFoldDB" id="A0A6F8PTG4"/>
<evidence type="ECO:0000313" key="1">
    <source>
        <dbReference type="EMBL" id="BBP45432.1"/>
    </source>
</evidence>
<gene>
    <name evidence="1" type="ORF">THMIRHAS_08050</name>
</gene>
<dbReference type="Proteomes" id="UP000501726">
    <property type="component" value="Chromosome"/>
</dbReference>
<evidence type="ECO:0000313" key="2">
    <source>
        <dbReference type="Proteomes" id="UP000501726"/>
    </source>
</evidence>
<organism evidence="1 2">
    <name type="scientific">Thiosulfatimonas sediminis</name>
    <dbReference type="NCBI Taxonomy" id="2675054"/>
    <lineage>
        <taxon>Bacteria</taxon>
        <taxon>Pseudomonadati</taxon>
        <taxon>Pseudomonadota</taxon>
        <taxon>Gammaproteobacteria</taxon>
        <taxon>Thiotrichales</taxon>
        <taxon>Piscirickettsiaceae</taxon>
        <taxon>Thiosulfatimonas</taxon>
    </lineage>
</organism>
<name>A0A6F8PTG4_9GAMM</name>
<protein>
    <submittedName>
        <fullName evidence="1">Uncharacterized protein</fullName>
    </submittedName>
</protein>